<accession>A0A4P9YLJ6</accession>
<dbReference type="AlphaFoldDB" id="A0A4P9YLJ6"/>
<dbReference type="SUPFAM" id="SSF48097">
    <property type="entry name" value="Regulator of G-protein signaling, RGS"/>
    <property type="match status" value="1"/>
</dbReference>
<dbReference type="PANTHER" id="PTHR10845">
    <property type="entry name" value="REGULATOR OF G PROTEIN SIGNALING"/>
    <property type="match status" value="1"/>
</dbReference>
<dbReference type="EMBL" id="ML005052">
    <property type="protein sequence ID" value="RKP20517.1"/>
    <property type="molecule type" value="Genomic_DNA"/>
</dbReference>
<evidence type="ECO:0000313" key="4">
    <source>
        <dbReference type="EMBL" id="RKP20517.1"/>
    </source>
</evidence>
<feature type="transmembrane region" description="Helical" evidence="2">
    <location>
        <begin position="179"/>
        <end position="200"/>
    </location>
</feature>
<gene>
    <name evidence="4" type="ORF">ROZALSC1DRAFT_21316</name>
</gene>
<evidence type="ECO:0000256" key="1">
    <source>
        <dbReference type="SAM" id="MobiDB-lite"/>
    </source>
</evidence>
<reference evidence="5" key="1">
    <citation type="journal article" date="2018" name="Nat. Microbiol.">
        <title>Leveraging single-cell genomics to expand the fungal tree of life.</title>
        <authorList>
            <person name="Ahrendt S.R."/>
            <person name="Quandt C.A."/>
            <person name="Ciobanu D."/>
            <person name="Clum A."/>
            <person name="Salamov A."/>
            <person name="Andreopoulos B."/>
            <person name="Cheng J.F."/>
            <person name="Woyke T."/>
            <person name="Pelin A."/>
            <person name="Henrissat B."/>
            <person name="Reynolds N.K."/>
            <person name="Benny G.L."/>
            <person name="Smith M.E."/>
            <person name="James T.Y."/>
            <person name="Grigoriev I.V."/>
        </authorList>
    </citation>
    <scope>NUCLEOTIDE SEQUENCE [LARGE SCALE GENOMIC DNA]</scope>
    <source>
        <strain evidence="5">CSF55</strain>
    </source>
</reference>
<dbReference type="Proteomes" id="UP000281549">
    <property type="component" value="Unassembled WGS sequence"/>
</dbReference>
<dbReference type="PANTHER" id="PTHR10845:SF192">
    <property type="entry name" value="DOUBLE HIT, ISOFORM B"/>
    <property type="match status" value="1"/>
</dbReference>
<feature type="transmembrane region" description="Helical" evidence="2">
    <location>
        <begin position="6"/>
        <end position="24"/>
    </location>
</feature>
<feature type="transmembrane region" description="Helical" evidence="2">
    <location>
        <begin position="146"/>
        <end position="167"/>
    </location>
</feature>
<feature type="transmembrane region" description="Helical" evidence="2">
    <location>
        <begin position="107"/>
        <end position="126"/>
    </location>
</feature>
<dbReference type="InterPro" id="IPR016137">
    <property type="entry name" value="RGS"/>
</dbReference>
<feature type="region of interest" description="Disordered" evidence="1">
    <location>
        <begin position="71"/>
        <end position="93"/>
    </location>
</feature>
<dbReference type="Pfam" id="PF00615">
    <property type="entry name" value="RGS"/>
    <property type="match status" value="1"/>
</dbReference>
<name>A0A4P9YLJ6_ROZAC</name>
<evidence type="ECO:0000313" key="5">
    <source>
        <dbReference type="Proteomes" id="UP000281549"/>
    </source>
</evidence>
<dbReference type="Gene3D" id="1.10.167.10">
    <property type="entry name" value="Regulator of G-protein Signalling 4, domain 2"/>
    <property type="match status" value="1"/>
</dbReference>
<feature type="transmembrane region" description="Helical" evidence="2">
    <location>
        <begin position="215"/>
        <end position="240"/>
    </location>
</feature>
<organism evidence="4 5">
    <name type="scientific">Rozella allomycis (strain CSF55)</name>
    <dbReference type="NCBI Taxonomy" id="988480"/>
    <lineage>
        <taxon>Eukaryota</taxon>
        <taxon>Fungi</taxon>
        <taxon>Fungi incertae sedis</taxon>
        <taxon>Cryptomycota</taxon>
        <taxon>Cryptomycota incertae sedis</taxon>
        <taxon>Rozella</taxon>
    </lineage>
</organism>
<feature type="domain" description="RGS" evidence="3">
    <location>
        <begin position="258"/>
        <end position="387"/>
    </location>
</feature>
<keyword evidence="2" id="KW-1133">Transmembrane helix</keyword>
<proteinExistence type="predicted"/>
<dbReference type="InterPro" id="IPR036305">
    <property type="entry name" value="RGS_sf"/>
</dbReference>
<evidence type="ECO:0000256" key="2">
    <source>
        <dbReference type="SAM" id="Phobius"/>
    </source>
</evidence>
<sequence>MTTVVYLTIPLSFFCFAFQALYVISLNKSCQIHSEGNQSESFAEKLSLYLAKTITNNYQSTIIENNQSKEASNDTLKMNQSTKSFQSSTSGRETNLGKISQGCFFYYCRRIMLISTVMLAASIAIAREPLINKLEFINCPTNLQDYLILYIVCIVANIPVPFFVACIRRYSDEFHIARQLYISLIFIGFLISLFTVSFVTQDTLNLFNIKDVGSYVYLIVLGNLLLIINAIFPLLQYYFYKKRKSCNTKREEPNAENDFFSMINNSDGFQQIKAAAVKDYSIENTYYIEDLKAFYKSSKNKLVLKFKEPIDPVCGNEDVQKFLRKIYSKYIQKDSKFELNLPSIVRETFEKQYNTEKTTSVLDPITKEVLRMIFTNTYAKIMKDNKA</sequence>
<keyword evidence="2" id="KW-0472">Membrane</keyword>
<dbReference type="PROSITE" id="PS50132">
    <property type="entry name" value="RGS"/>
    <property type="match status" value="1"/>
</dbReference>
<evidence type="ECO:0000259" key="3">
    <source>
        <dbReference type="PROSITE" id="PS50132"/>
    </source>
</evidence>
<protein>
    <recommendedName>
        <fullName evidence="3">RGS domain-containing protein</fullName>
    </recommendedName>
</protein>
<dbReference type="InterPro" id="IPR044926">
    <property type="entry name" value="RGS_subdomain_2"/>
</dbReference>
<keyword evidence="2" id="KW-0812">Transmembrane</keyword>